<proteinExistence type="predicted"/>
<reference evidence="3" key="1">
    <citation type="journal article" date="2013" name="Genome Biol. Evol.">
        <title>The genome sequence of Streptomyces lividans 66 reveals a novel tRNA-dependent peptide biosynthetic system within a metal-related genomic island.</title>
        <authorList>
            <person name="Cruz-Morales P."/>
            <person name="Vijgenboom E."/>
            <person name="Iruegas-Bocardo F."/>
            <person name="Girard G."/>
            <person name="Yanez-Guerra L.A."/>
            <person name="Ramos-Aboites H.E."/>
            <person name="Pernodet J.L."/>
            <person name="Anne J."/>
            <person name="van Wezel G.P."/>
            <person name="Barona-Gomez F."/>
        </authorList>
    </citation>
    <scope>NUCLEOTIDE SEQUENCE [LARGE SCALE GENOMIC DNA]</scope>
    <source>
        <strain evidence="3">1326</strain>
    </source>
</reference>
<feature type="region of interest" description="Disordered" evidence="1">
    <location>
        <begin position="442"/>
        <end position="505"/>
    </location>
</feature>
<feature type="compositionally biased region" description="Basic and acidic residues" evidence="1">
    <location>
        <begin position="1"/>
        <end position="27"/>
    </location>
</feature>
<feature type="compositionally biased region" description="Pro residues" evidence="1">
    <location>
        <begin position="473"/>
        <end position="486"/>
    </location>
</feature>
<dbReference type="SUPFAM" id="SSF50494">
    <property type="entry name" value="Trypsin-like serine proteases"/>
    <property type="match status" value="1"/>
</dbReference>
<dbReference type="Pfam" id="PF13365">
    <property type="entry name" value="Trypsin_2"/>
    <property type="match status" value="1"/>
</dbReference>
<organism evidence="2 3">
    <name type="scientific">Streptomyces lividans 1326</name>
    <dbReference type="NCBI Taxonomy" id="1200984"/>
    <lineage>
        <taxon>Bacteria</taxon>
        <taxon>Bacillati</taxon>
        <taxon>Actinomycetota</taxon>
        <taxon>Actinomycetes</taxon>
        <taxon>Kitasatosporales</taxon>
        <taxon>Streptomycetaceae</taxon>
        <taxon>Streptomyces</taxon>
    </lineage>
</organism>
<dbReference type="Gene3D" id="2.40.10.120">
    <property type="match status" value="1"/>
</dbReference>
<evidence type="ECO:0000313" key="3">
    <source>
        <dbReference type="Proteomes" id="UP000014062"/>
    </source>
</evidence>
<feature type="compositionally biased region" description="Basic residues" evidence="1">
    <location>
        <begin position="613"/>
        <end position="626"/>
    </location>
</feature>
<dbReference type="Proteomes" id="UP000014062">
    <property type="component" value="Chromosome"/>
</dbReference>
<feature type="region of interest" description="Disordered" evidence="1">
    <location>
        <begin position="596"/>
        <end position="639"/>
    </location>
</feature>
<feature type="region of interest" description="Disordered" evidence="1">
    <location>
        <begin position="535"/>
        <end position="561"/>
    </location>
</feature>
<evidence type="ECO:0008006" key="4">
    <source>
        <dbReference type="Google" id="ProtNLM"/>
    </source>
</evidence>
<dbReference type="InterPro" id="IPR009003">
    <property type="entry name" value="Peptidase_S1_PA"/>
</dbReference>
<sequence length="639" mass="65024">MASRNRSREATGGRAGERSGDGSREARGGPPAVRAADPAEHGASDAALVRVHDLAGRPRGTGFLADHHGTVLTSHEAVDGLTRLVLSTAEGRRRVVAAADVVPLPALGLALVRTEGLGAAPLPLSTRDRVEAGTYVRIAAGGWREARVLGATDVTYTATDRFHLLGDAIELAVGTCGRDALRLGGGAAGGPVLDVATGAVLGVLGTALSSGHSDVGFAVPLRRAAAGPLADLLAENAATVPAYGADLNLAGVLALMATSVTEAVPDGGPDAREPVERAGVTREFAAFDTSGARVLGLVGAPGSGRTTELAALAARRSRGPAAAPTLWLRGADLHDDDMSLADAARRTLARAARTVAAPDPDRPGPVGLGDVTPERLAHLARTAGRPLLVALDGPEEMPPVLAHRLPEWTERTAAWLRETDTRLVVACRAEYWEHAGAEFPRELLHDPEPPGAPSPGPSGAGAARRPTWAKEAPSPPAPTAPEPWPGPGGAVGEAGGVSSPGTGLRGSGTVAAGGVPLFGARGGVSGAAGGVPLPTVFTASEPRPGPGGGLPPGAEVRPCRGGARRRPVAVRRRVLACGSRGRGLREVRRCSVRGVWPSARRRGRVVPVAPSGRGRRPGRPQGRRTGRTPSKAGPRPHSG</sequence>
<dbReference type="AlphaFoldDB" id="A0A7U9DZA2"/>
<accession>A0A7U9DZA2</accession>
<dbReference type="PANTHER" id="PTHR43019">
    <property type="entry name" value="SERINE ENDOPROTEASE DEGS"/>
    <property type="match status" value="1"/>
</dbReference>
<dbReference type="PANTHER" id="PTHR43019:SF23">
    <property type="entry name" value="PROTEASE DO-LIKE 5, CHLOROPLASTIC"/>
    <property type="match status" value="1"/>
</dbReference>
<name>A0A7U9DZA2_STRLI</name>
<dbReference type="InterPro" id="IPR027417">
    <property type="entry name" value="P-loop_NTPase"/>
</dbReference>
<evidence type="ECO:0000256" key="1">
    <source>
        <dbReference type="SAM" id="MobiDB-lite"/>
    </source>
</evidence>
<gene>
    <name evidence="2" type="ORF">SLI_5970</name>
</gene>
<dbReference type="SUPFAM" id="SSF52540">
    <property type="entry name" value="P-loop containing nucleoside triphosphate hydrolases"/>
    <property type="match status" value="1"/>
</dbReference>
<feature type="region of interest" description="Disordered" evidence="1">
    <location>
        <begin position="1"/>
        <end position="41"/>
    </location>
</feature>
<dbReference type="EMBL" id="CM001889">
    <property type="protein sequence ID" value="EOY50677.1"/>
    <property type="molecule type" value="Genomic_DNA"/>
</dbReference>
<evidence type="ECO:0000313" key="2">
    <source>
        <dbReference type="EMBL" id="EOY50677.1"/>
    </source>
</evidence>
<protein>
    <recommendedName>
        <fullName evidence="4">Large Pro/Ala/Gly-rich protein</fullName>
    </recommendedName>
</protein>